<gene>
    <name evidence="3" type="ORF">ElP_19760</name>
</gene>
<dbReference type="RefSeq" id="WP_145268734.1">
    <property type="nucleotide sequence ID" value="NZ_CP036426.1"/>
</dbReference>
<dbReference type="GO" id="GO:0016052">
    <property type="term" value="P:carbohydrate catabolic process"/>
    <property type="evidence" value="ECO:0007669"/>
    <property type="project" value="InterPro"/>
</dbReference>
<dbReference type="Proteomes" id="UP000317835">
    <property type="component" value="Chromosome"/>
</dbReference>
<sequence length="276" mass="30132" precursor="true">MKQLAATVLVMAASALTTGAMARQEGPGPVERPSVSAPVLEGITIDGDLADWPDSMTIHSLDKLFNYDGSRQNFEDLEGTDLVEPDDLSAAFAVGYSPGEQLLYVAVIVRDDALIASSTSNMTTDAVELFVDGLRGDRQVAHREDIALPEIPVQQYIAIPGDGPVYGLPEPNNPVLTGGDVTQTKTRMAFHRDEDVTIYEWAIQVFDRYPDRPTTLEPGKRIGFDVSVADEDLEEGEVGPGGATQMNRLDWIYWGPQWNGVKHLNADLLGELVFEE</sequence>
<reference evidence="3 4" key="1">
    <citation type="submission" date="2019-02" db="EMBL/GenBank/DDBJ databases">
        <title>Deep-cultivation of Planctomycetes and their phenomic and genomic characterization uncovers novel biology.</title>
        <authorList>
            <person name="Wiegand S."/>
            <person name="Jogler M."/>
            <person name="Boedeker C."/>
            <person name="Pinto D."/>
            <person name="Vollmers J."/>
            <person name="Rivas-Marin E."/>
            <person name="Kohn T."/>
            <person name="Peeters S.H."/>
            <person name="Heuer A."/>
            <person name="Rast P."/>
            <person name="Oberbeckmann S."/>
            <person name="Bunk B."/>
            <person name="Jeske O."/>
            <person name="Meyerdierks A."/>
            <person name="Storesund J.E."/>
            <person name="Kallscheuer N."/>
            <person name="Luecker S."/>
            <person name="Lage O.M."/>
            <person name="Pohl T."/>
            <person name="Merkel B.J."/>
            <person name="Hornburger P."/>
            <person name="Mueller R.-W."/>
            <person name="Bruemmer F."/>
            <person name="Labrenz M."/>
            <person name="Spormann A.M."/>
            <person name="Op den Camp H."/>
            <person name="Overmann J."/>
            <person name="Amann R."/>
            <person name="Jetten M.S.M."/>
            <person name="Mascher T."/>
            <person name="Medema M.H."/>
            <person name="Devos D.P."/>
            <person name="Kaster A.-K."/>
            <person name="Ovreas L."/>
            <person name="Rohde M."/>
            <person name="Galperin M.Y."/>
            <person name="Jogler C."/>
        </authorList>
    </citation>
    <scope>NUCLEOTIDE SEQUENCE [LARGE SCALE GENOMIC DNA]</scope>
    <source>
        <strain evidence="3 4">ElP</strain>
    </source>
</reference>
<dbReference type="GO" id="GO:0030246">
    <property type="term" value="F:carbohydrate binding"/>
    <property type="evidence" value="ECO:0007669"/>
    <property type="project" value="InterPro"/>
</dbReference>
<dbReference type="OrthoDB" id="258703at2"/>
<feature type="domain" description="Carbohydrate-binding" evidence="2">
    <location>
        <begin position="78"/>
        <end position="233"/>
    </location>
</feature>
<evidence type="ECO:0000256" key="1">
    <source>
        <dbReference type="SAM" id="SignalP"/>
    </source>
</evidence>
<dbReference type="SUPFAM" id="SSF49344">
    <property type="entry name" value="CBD9-like"/>
    <property type="match status" value="1"/>
</dbReference>
<evidence type="ECO:0000259" key="2">
    <source>
        <dbReference type="Pfam" id="PF06452"/>
    </source>
</evidence>
<dbReference type="Pfam" id="PF06452">
    <property type="entry name" value="CBM9_1"/>
    <property type="match status" value="1"/>
</dbReference>
<evidence type="ECO:0000313" key="4">
    <source>
        <dbReference type="Proteomes" id="UP000317835"/>
    </source>
</evidence>
<evidence type="ECO:0000313" key="3">
    <source>
        <dbReference type="EMBL" id="QDV34094.1"/>
    </source>
</evidence>
<dbReference type="EMBL" id="CP036426">
    <property type="protein sequence ID" value="QDV34094.1"/>
    <property type="molecule type" value="Genomic_DNA"/>
</dbReference>
<keyword evidence="1" id="KW-0732">Signal</keyword>
<protein>
    <recommendedName>
        <fullName evidence="2">Carbohydrate-binding domain-containing protein</fullName>
    </recommendedName>
</protein>
<proteinExistence type="predicted"/>
<keyword evidence="4" id="KW-1185">Reference proteome</keyword>
<dbReference type="KEGG" id="tpla:ElP_19760"/>
<feature type="chain" id="PRO_5021775155" description="Carbohydrate-binding domain-containing protein" evidence="1">
    <location>
        <begin position="23"/>
        <end position="276"/>
    </location>
</feature>
<organism evidence="3 4">
    <name type="scientific">Tautonia plasticadhaerens</name>
    <dbReference type="NCBI Taxonomy" id="2527974"/>
    <lineage>
        <taxon>Bacteria</taxon>
        <taxon>Pseudomonadati</taxon>
        <taxon>Planctomycetota</taxon>
        <taxon>Planctomycetia</taxon>
        <taxon>Isosphaerales</taxon>
        <taxon>Isosphaeraceae</taxon>
        <taxon>Tautonia</taxon>
    </lineage>
</organism>
<dbReference type="GO" id="GO:0004553">
    <property type="term" value="F:hydrolase activity, hydrolyzing O-glycosyl compounds"/>
    <property type="evidence" value="ECO:0007669"/>
    <property type="project" value="InterPro"/>
</dbReference>
<feature type="signal peptide" evidence="1">
    <location>
        <begin position="1"/>
        <end position="22"/>
    </location>
</feature>
<dbReference type="AlphaFoldDB" id="A0A518GZU0"/>
<accession>A0A518GZU0</accession>
<name>A0A518GZU0_9BACT</name>
<dbReference type="InterPro" id="IPR010502">
    <property type="entry name" value="Carb-bd_dom_fam9"/>
</dbReference>
<dbReference type="Gene3D" id="2.60.40.1190">
    <property type="match status" value="1"/>
</dbReference>